<feature type="binding site" description="axial binding residue" evidence="14">
    <location>
        <position position="237"/>
    </location>
    <ligand>
        <name>heme</name>
        <dbReference type="ChEBI" id="CHEBI:30413"/>
    </ligand>
    <ligandPart>
        <name>Fe</name>
        <dbReference type="ChEBI" id="CHEBI:18248"/>
    </ligandPart>
</feature>
<dbReference type="InterPro" id="IPR017972">
    <property type="entry name" value="Cyt_P450_CS"/>
</dbReference>
<evidence type="ECO:0000256" key="10">
    <source>
        <dbReference type="ARBA" id="ARBA00023002"/>
    </source>
</evidence>
<dbReference type="InterPro" id="IPR050196">
    <property type="entry name" value="Cytochrome_P450_Monoox"/>
</dbReference>
<dbReference type="InterPro" id="IPR001128">
    <property type="entry name" value="Cyt_P450"/>
</dbReference>
<gene>
    <name evidence="16" type="ORF">CALMAC_LOCUS17816</name>
</gene>
<name>A0A653DIF9_CALMS</name>
<dbReference type="Gene3D" id="1.10.630.10">
    <property type="entry name" value="Cytochrome P450"/>
    <property type="match status" value="1"/>
</dbReference>
<dbReference type="Pfam" id="PF00067">
    <property type="entry name" value="p450"/>
    <property type="match status" value="1"/>
</dbReference>
<keyword evidence="17" id="KW-1185">Reference proteome</keyword>
<dbReference type="InterPro" id="IPR002401">
    <property type="entry name" value="Cyt_P450_E_grp-I"/>
</dbReference>
<evidence type="ECO:0000313" key="16">
    <source>
        <dbReference type="EMBL" id="VEN59986.1"/>
    </source>
</evidence>
<comment type="subcellular location">
    <subcellularLocation>
        <location evidence="4">Endoplasmic reticulum membrane</location>
        <topology evidence="4">Peripheral membrane protein</topology>
    </subcellularLocation>
    <subcellularLocation>
        <location evidence="3">Microsome membrane</location>
        <topology evidence="3">Peripheral membrane protein</topology>
    </subcellularLocation>
</comment>
<dbReference type="PROSITE" id="PS00086">
    <property type="entry name" value="CYTOCHROME_P450"/>
    <property type="match status" value="1"/>
</dbReference>
<keyword evidence="13" id="KW-0472">Membrane</keyword>
<dbReference type="GO" id="GO:0005789">
    <property type="term" value="C:endoplasmic reticulum membrane"/>
    <property type="evidence" value="ECO:0007669"/>
    <property type="project" value="UniProtKB-SubCell"/>
</dbReference>
<reference evidence="16 17" key="1">
    <citation type="submission" date="2019-01" db="EMBL/GenBank/DDBJ databases">
        <authorList>
            <person name="Sayadi A."/>
        </authorList>
    </citation>
    <scope>NUCLEOTIDE SEQUENCE [LARGE SCALE GENOMIC DNA]</scope>
</reference>
<evidence type="ECO:0000256" key="5">
    <source>
        <dbReference type="ARBA" id="ARBA00010617"/>
    </source>
</evidence>
<sequence length="291" mass="33653">MIELLTERILKIWNHLDIIWYLSGKQKEFQYYQNRLREVVNEVVKRKMEGERSKDSETEIEVANDHENLPRSAAFLDSLMANTDLDESEIKDEVNTFIIAATDTTAKALTSLFAIFGIYPDIQEKVYREVIEKVGLVGDPTPEDLSQLEYTERVIKEVLRLFPPGFMISRYASGDIDIGDNITVPEGASIAIPILQIHRSGEYWEDPLKFDPDRFLPDAAKRHPLSYLGFSHGPRNCIGMRYAMLNMKLAIAMALRRLRFFSEYKSVEEIEISLTLFLKMRDGPKVWIKNR</sequence>
<dbReference type="PANTHER" id="PTHR24291">
    <property type="entry name" value="CYTOCHROME P450 FAMILY 4"/>
    <property type="match status" value="1"/>
</dbReference>
<evidence type="ECO:0000313" key="17">
    <source>
        <dbReference type="Proteomes" id="UP000410492"/>
    </source>
</evidence>
<evidence type="ECO:0000256" key="13">
    <source>
        <dbReference type="ARBA" id="ARBA00023136"/>
    </source>
</evidence>
<comment type="similarity">
    <text evidence="5 15">Belongs to the cytochrome P450 family.</text>
</comment>
<dbReference type="PRINTS" id="PR00385">
    <property type="entry name" value="P450"/>
</dbReference>
<evidence type="ECO:0000256" key="3">
    <source>
        <dbReference type="ARBA" id="ARBA00004174"/>
    </source>
</evidence>
<evidence type="ECO:0000256" key="15">
    <source>
        <dbReference type="RuleBase" id="RU000461"/>
    </source>
</evidence>
<evidence type="ECO:0000256" key="9">
    <source>
        <dbReference type="ARBA" id="ARBA00022848"/>
    </source>
</evidence>
<dbReference type="OrthoDB" id="1470350at2759"/>
<comment type="function">
    <text evidence="2">May be involved in the metabolism of insect hormones and in the breakdown of synthetic insecticides.</text>
</comment>
<evidence type="ECO:0008006" key="18">
    <source>
        <dbReference type="Google" id="ProtNLM"/>
    </source>
</evidence>
<dbReference type="PANTHER" id="PTHR24291:SF189">
    <property type="entry name" value="CYTOCHROME P450 4C3-RELATED"/>
    <property type="match status" value="1"/>
</dbReference>
<dbReference type="GO" id="GO:0004497">
    <property type="term" value="F:monooxygenase activity"/>
    <property type="evidence" value="ECO:0007669"/>
    <property type="project" value="UniProtKB-KW"/>
</dbReference>
<keyword evidence="11 14" id="KW-0408">Iron</keyword>
<dbReference type="EMBL" id="CAACVG010012260">
    <property type="protein sequence ID" value="VEN59986.1"/>
    <property type="molecule type" value="Genomic_DNA"/>
</dbReference>
<keyword evidence="9" id="KW-0492">Microsome</keyword>
<organism evidence="16 17">
    <name type="scientific">Callosobruchus maculatus</name>
    <name type="common">Southern cowpea weevil</name>
    <name type="synonym">Pulse bruchid</name>
    <dbReference type="NCBI Taxonomy" id="64391"/>
    <lineage>
        <taxon>Eukaryota</taxon>
        <taxon>Metazoa</taxon>
        <taxon>Ecdysozoa</taxon>
        <taxon>Arthropoda</taxon>
        <taxon>Hexapoda</taxon>
        <taxon>Insecta</taxon>
        <taxon>Pterygota</taxon>
        <taxon>Neoptera</taxon>
        <taxon>Endopterygota</taxon>
        <taxon>Coleoptera</taxon>
        <taxon>Polyphaga</taxon>
        <taxon>Cucujiformia</taxon>
        <taxon>Chrysomeloidea</taxon>
        <taxon>Chrysomelidae</taxon>
        <taxon>Bruchinae</taxon>
        <taxon>Bruchini</taxon>
        <taxon>Callosobruchus</taxon>
    </lineage>
</organism>
<dbReference type="PRINTS" id="PR00463">
    <property type="entry name" value="EP450I"/>
</dbReference>
<keyword evidence="6 14" id="KW-0349">Heme</keyword>
<dbReference type="GO" id="GO:0016705">
    <property type="term" value="F:oxidoreductase activity, acting on paired donors, with incorporation or reduction of molecular oxygen"/>
    <property type="evidence" value="ECO:0007669"/>
    <property type="project" value="InterPro"/>
</dbReference>
<protein>
    <recommendedName>
        <fullName evidence="18">Cytochrome P450</fullName>
    </recommendedName>
</protein>
<keyword evidence="12 15" id="KW-0503">Monooxygenase</keyword>
<keyword evidence="8" id="KW-0256">Endoplasmic reticulum</keyword>
<dbReference type="InterPro" id="IPR036396">
    <property type="entry name" value="Cyt_P450_sf"/>
</dbReference>
<dbReference type="SUPFAM" id="SSF48264">
    <property type="entry name" value="Cytochrome P450"/>
    <property type="match status" value="1"/>
</dbReference>
<dbReference type="GO" id="GO:0020037">
    <property type="term" value="F:heme binding"/>
    <property type="evidence" value="ECO:0007669"/>
    <property type="project" value="InterPro"/>
</dbReference>
<evidence type="ECO:0000256" key="7">
    <source>
        <dbReference type="ARBA" id="ARBA00022723"/>
    </source>
</evidence>
<evidence type="ECO:0000256" key="8">
    <source>
        <dbReference type="ARBA" id="ARBA00022824"/>
    </source>
</evidence>
<keyword evidence="7 14" id="KW-0479">Metal-binding</keyword>
<evidence type="ECO:0000256" key="11">
    <source>
        <dbReference type="ARBA" id="ARBA00023004"/>
    </source>
</evidence>
<evidence type="ECO:0000256" key="4">
    <source>
        <dbReference type="ARBA" id="ARBA00004406"/>
    </source>
</evidence>
<evidence type="ECO:0000256" key="2">
    <source>
        <dbReference type="ARBA" id="ARBA00003690"/>
    </source>
</evidence>
<dbReference type="AlphaFoldDB" id="A0A653DIF9"/>
<evidence type="ECO:0000256" key="12">
    <source>
        <dbReference type="ARBA" id="ARBA00023033"/>
    </source>
</evidence>
<evidence type="ECO:0000256" key="14">
    <source>
        <dbReference type="PIRSR" id="PIRSR602401-1"/>
    </source>
</evidence>
<proteinExistence type="inferred from homology"/>
<comment type="cofactor">
    <cofactor evidence="1 14">
        <name>heme</name>
        <dbReference type="ChEBI" id="CHEBI:30413"/>
    </cofactor>
</comment>
<evidence type="ECO:0000256" key="1">
    <source>
        <dbReference type="ARBA" id="ARBA00001971"/>
    </source>
</evidence>
<evidence type="ECO:0000256" key="6">
    <source>
        <dbReference type="ARBA" id="ARBA00022617"/>
    </source>
</evidence>
<accession>A0A653DIF9</accession>
<dbReference type="GO" id="GO:0005506">
    <property type="term" value="F:iron ion binding"/>
    <property type="evidence" value="ECO:0007669"/>
    <property type="project" value="InterPro"/>
</dbReference>
<keyword evidence="10 15" id="KW-0560">Oxidoreductase</keyword>
<dbReference type="Proteomes" id="UP000410492">
    <property type="component" value="Unassembled WGS sequence"/>
</dbReference>